<dbReference type="RefSeq" id="WP_344957659.1">
    <property type="nucleotide sequence ID" value="NZ_BAAAZG010000061.1"/>
</dbReference>
<feature type="region of interest" description="Disordered" evidence="1">
    <location>
        <begin position="89"/>
        <end position="114"/>
    </location>
</feature>
<name>A0ABP7WZL2_9ACTN</name>
<evidence type="ECO:0000256" key="1">
    <source>
        <dbReference type="SAM" id="MobiDB-lite"/>
    </source>
</evidence>
<dbReference type="EMBL" id="BAAAZG010000061">
    <property type="protein sequence ID" value="GAA4100912.1"/>
    <property type="molecule type" value="Genomic_DNA"/>
</dbReference>
<accession>A0ABP7WZL2</accession>
<evidence type="ECO:0000313" key="3">
    <source>
        <dbReference type="Proteomes" id="UP001500683"/>
    </source>
</evidence>
<organism evidence="2 3">
    <name type="scientific">Actinomadura miaoliensis</name>
    <dbReference type="NCBI Taxonomy" id="430685"/>
    <lineage>
        <taxon>Bacteria</taxon>
        <taxon>Bacillati</taxon>
        <taxon>Actinomycetota</taxon>
        <taxon>Actinomycetes</taxon>
        <taxon>Streptosporangiales</taxon>
        <taxon>Thermomonosporaceae</taxon>
        <taxon>Actinomadura</taxon>
    </lineage>
</organism>
<reference evidence="3" key="1">
    <citation type="journal article" date="2019" name="Int. J. Syst. Evol. Microbiol.">
        <title>The Global Catalogue of Microorganisms (GCM) 10K type strain sequencing project: providing services to taxonomists for standard genome sequencing and annotation.</title>
        <authorList>
            <consortium name="The Broad Institute Genomics Platform"/>
            <consortium name="The Broad Institute Genome Sequencing Center for Infectious Disease"/>
            <person name="Wu L."/>
            <person name="Ma J."/>
        </authorList>
    </citation>
    <scope>NUCLEOTIDE SEQUENCE [LARGE SCALE GENOMIC DNA]</scope>
    <source>
        <strain evidence="3">JCM 16702</strain>
    </source>
</reference>
<evidence type="ECO:0000313" key="2">
    <source>
        <dbReference type="EMBL" id="GAA4100912.1"/>
    </source>
</evidence>
<dbReference type="Proteomes" id="UP001500683">
    <property type="component" value="Unassembled WGS sequence"/>
</dbReference>
<sequence>MSKSRRIALPAGLHRLAGVLANPRAAADLVWNSKKVVWWRLGLANAIAKEHRYHIVDGQTALALCGCGEPILEWCGDWWHVHNPAVRGTDDHWAHPTTGTVVRPHGWEESDDVD</sequence>
<proteinExistence type="predicted"/>
<gene>
    <name evidence="2" type="ORF">GCM10022214_77940</name>
</gene>
<protein>
    <submittedName>
        <fullName evidence="2">Uncharacterized protein</fullName>
    </submittedName>
</protein>
<keyword evidence="3" id="KW-1185">Reference proteome</keyword>
<comment type="caution">
    <text evidence="2">The sequence shown here is derived from an EMBL/GenBank/DDBJ whole genome shotgun (WGS) entry which is preliminary data.</text>
</comment>